<feature type="domain" description="Calponin-homology (CH)" evidence="1">
    <location>
        <begin position="1"/>
        <end position="97"/>
    </location>
</feature>
<dbReference type="InParanoid" id="A0A3Q3GVW6"/>
<organism evidence="2 3">
    <name type="scientific">Labrus bergylta</name>
    <name type="common">ballan wrasse</name>
    <dbReference type="NCBI Taxonomy" id="56723"/>
    <lineage>
        <taxon>Eukaryota</taxon>
        <taxon>Metazoa</taxon>
        <taxon>Chordata</taxon>
        <taxon>Craniata</taxon>
        <taxon>Vertebrata</taxon>
        <taxon>Euteleostomi</taxon>
        <taxon>Actinopterygii</taxon>
        <taxon>Neopterygii</taxon>
        <taxon>Teleostei</taxon>
        <taxon>Neoteleostei</taxon>
        <taxon>Acanthomorphata</taxon>
        <taxon>Eupercaria</taxon>
        <taxon>Labriformes</taxon>
        <taxon>Labridae</taxon>
        <taxon>Labrus</taxon>
    </lineage>
</organism>
<evidence type="ECO:0000313" key="2">
    <source>
        <dbReference type="Ensembl" id="ENSLBEP00000038592.1"/>
    </source>
</evidence>
<dbReference type="GeneTree" id="ENSGT00940000158780"/>
<dbReference type="Gene3D" id="1.10.418.10">
    <property type="entry name" value="Calponin-like domain"/>
    <property type="match status" value="1"/>
</dbReference>
<keyword evidence="3" id="KW-1185">Reference proteome</keyword>
<dbReference type="SMART" id="SM00033">
    <property type="entry name" value="CH"/>
    <property type="match status" value="1"/>
</dbReference>
<reference evidence="2" key="2">
    <citation type="submission" date="2025-09" db="UniProtKB">
        <authorList>
            <consortium name="Ensembl"/>
        </authorList>
    </citation>
    <scope>IDENTIFICATION</scope>
</reference>
<dbReference type="Pfam" id="PF00307">
    <property type="entry name" value="CH"/>
    <property type="match status" value="1"/>
</dbReference>
<accession>A0A3Q3GVW6</accession>
<dbReference type="InterPro" id="IPR001715">
    <property type="entry name" value="CH_dom"/>
</dbReference>
<sequence length="155" mass="17698">LISVKKQTQDYRGVNVTNLTSSWKNGLALCALIHRQRPDLIDFDSLNEEDMAENNQLAFDVAEREFGIQPVTRGKEMAAEAEPDKLLMVLYLSKFYETFRNTTGNNNGKVSSCFSVKTEFKCSISSRPTHKMTGPLKDSWMSFNNIHRCVLDQQR</sequence>
<dbReference type="InterPro" id="IPR050540">
    <property type="entry name" value="F-actin_Monoox_Mical"/>
</dbReference>
<dbReference type="PROSITE" id="PS50021">
    <property type="entry name" value="CH"/>
    <property type="match status" value="1"/>
</dbReference>
<evidence type="ECO:0000313" key="3">
    <source>
        <dbReference type="Proteomes" id="UP000261660"/>
    </source>
</evidence>
<name>A0A3Q3GVW6_9LABR</name>
<dbReference type="Proteomes" id="UP000261660">
    <property type="component" value="Unplaced"/>
</dbReference>
<dbReference type="PANTHER" id="PTHR23167">
    <property type="entry name" value="CALPONIN HOMOLOGY DOMAIN-CONTAINING PROTEIN DDB_G0272472-RELATED"/>
    <property type="match status" value="1"/>
</dbReference>
<dbReference type="Ensembl" id="ENSLBET00000040187.1">
    <property type="protein sequence ID" value="ENSLBEP00000038592.1"/>
    <property type="gene ID" value="ENSLBEG00000028773.1"/>
</dbReference>
<reference evidence="2" key="1">
    <citation type="submission" date="2025-08" db="UniProtKB">
        <authorList>
            <consortium name="Ensembl"/>
        </authorList>
    </citation>
    <scope>IDENTIFICATION</scope>
</reference>
<evidence type="ECO:0000259" key="1">
    <source>
        <dbReference type="PROSITE" id="PS50021"/>
    </source>
</evidence>
<protein>
    <recommendedName>
        <fullName evidence="1">Calponin-homology (CH) domain-containing protein</fullName>
    </recommendedName>
</protein>
<dbReference type="AlphaFoldDB" id="A0A3Q3GVW6"/>
<dbReference type="InterPro" id="IPR036872">
    <property type="entry name" value="CH_dom_sf"/>
</dbReference>
<dbReference type="STRING" id="56723.ENSLBEP00000038592"/>
<dbReference type="SUPFAM" id="SSF47576">
    <property type="entry name" value="Calponin-homology domain, CH-domain"/>
    <property type="match status" value="1"/>
</dbReference>
<proteinExistence type="predicted"/>
<dbReference type="PANTHER" id="PTHR23167:SF39">
    <property type="entry name" value="[F-ACTIN]-MONOOXYGENASE MICAL2"/>
    <property type="match status" value="1"/>
</dbReference>